<dbReference type="EMBL" id="LR796623">
    <property type="protein sequence ID" value="CAB4154404.1"/>
    <property type="molecule type" value="Genomic_DNA"/>
</dbReference>
<name>A0A6J5NG28_9CAUD</name>
<protein>
    <submittedName>
        <fullName evidence="1">Uncharacterized protein</fullName>
    </submittedName>
</protein>
<proteinExistence type="predicted"/>
<sequence length="42" mass="4861">ELMMKVAREELRDQLFWRQANGPTQTGIAAAWGIASWWRALT</sequence>
<accession>A0A6J5NG28</accession>
<evidence type="ECO:0000313" key="1">
    <source>
        <dbReference type="EMBL" id="CAB4154404.1"/>
    </source>
</evidence>
<gene>
    <name evidence="1" type="ORF">UFOVP650_1</name>
</gene>
<organism evidence="1">
    <name type="scientific">uncultured Caudovirales phage</name>
    <dbReference type="NCBI Taxonomy" id="2100421"/>
    <lineage>
        <taxon>Viruses</taxon>
        <taxon>Duplodnaviria</taxon>
        <taxon>Heunggongvirae</taxon>
        <taxon>Uroviricota</taxon>
        <taxon>Caudoviricetes</taxon>
        <taxon>Peduoviridae</taxon>
        <taxon>Maltschvirus</taxon>
        <taxon>Maltschvirus maltsch</taxon>
    </lineage>
</organism>
<feature type="non-terminal residue" evidence="1">
    <location>
        <position position="1"/>
    </location>
</feature>
<reference evidence="1" key="1">
    <citation type="submission" date="2020-04" db="EMBL/GenBank/DDBJ databases">
        <authorList>
            <person name="Chiriac C."/>
            <person name="Salcher M."/>
            <person name="Ghai R."/>
            <person name="Kavagutti S V."/>
        </authorList>
    </citation>
    <scope>NUCLEOTIDE SEQUENCE</scope>
</reference>